<proteinExistence type="predicted"/>
<accession>A0A0G1EAD2</accession>
<gene>
    <name evidence="1" type="ORF">UV42_C0025G0022</name>
</gene>
<evidence type="ECO:0000313" key="1">
    <source>
        <dbReference type="EMBL" id="KKS71543.1"/>
    </source>
</evidence>
<protein>
    <submittedName>
        <fullName evidence="1">Uncharacterized protein</fullName>
    </submittedName>
</protein>
<sequence length="154" mass="16669">MSRRPLVGRLPHTLLLGGGGVVGRRRRGHARFLTDHTVNHLLEPGVTGVEQLGDGVVGHVAREAQASCAVADVEVLHDRDGDAVGEDGVVQEVRRRSRHEQLGEAEAVNLGDGLVDLHADAGVDGRRRRVVVGRRRRELGECRGRPSHHETSTS</sequence>
<dbReference type="EMBL" id="LCEK01000025">
    <property type="protein sequence ID" value="KKS71543.1"/>
    <property type="molecule type" value="Genomic_DNA"/>
</dbReference>
<organism evidence="1 2">
    <name type="scientific">Candidatus Magasanikbacteria bacterium GW2011_GWE2_42_7</name>
    <dbReference type="NCBI Taxonomy" id="1619052"/>
    <lineage>
        <taxon>Bacteria</taxon>
        <taxon>Candidatus Magasanikiibacteriota</taxon>
    </lineage>
</organism>
<evidence type="ECO:0000313" key="2">
    <source>
        <dbReference type="Proteomes" id="UP000033867"/>
    </source>
</evidence>
<name>A0A0G1EAD2_9BACT</name>
<reference evidence="1 2" key="1">
    <citation type="journal article" date="2015" name="Nature">
        <title>rRNA introns, odd ribosomes, and small enigmatic genomes across a large radiation of phyla.</title>
        <authorList>
            <person name="Brown C.T."/>
            <person name="Hug L.A."/>
            <person name="Thomas B.C."/>
            <person name="Sharon I."/>
            <person name="Castelle C.J."/>
            <person name="Singh A."/>
            <person name="Wilkins M.J."/>
            <person name="Williams K.H."/>
            <person name="Banfield J.F."/>
        </authorList>
    </citation>
    <scope>NUCLEOTIDE SEQUENCE [LARGE SCALE GENOMIC DNA]</scope>
</reference>
<dbReference type="Proteomes" id="UP000033867">
    <property type="component" value="Unassembled WGS sequence"/>
</dbReference>
<dbReference type="AlphaFoldDB" id="A0A0G1EAD2"/>
<dbReference type="PATRIC" id="fig|1619052.3.peg.596"/>
<comment type="caution">
    <text evidence="1">The sequence shown here is derived from an EMBL/GenBank/DDBJ whole genome shotgun (WGS) entry which is preliminary data.</text>
</comment>